<dbReference type="GO" id="GO:0072666">
    <property type="term" value="P:establishment of protein localization to vacuole"/>
    <property type="evidence" value="ECO:0007669"/>
    <property type="project" value="UniProtKB-ARBA"/>
</dbReference>
<dbReference type="PROSITE" id="PS51312">
    <property type="entry name" value="SB"/>
    <property type="match status" value="1"/>
</dbReference>
<dbReference type="CDD" id="cd11685">
    <property type="entry name" value="UEV_TSG101-like"/>
    <property type="match status" value="1"/>
</dbReference>
<dbReference type="OrthoDB" id="306304at2759"/>
<comment type="caution">
    <text evidence="8">The sequence shown here is derived from an EMBL/GenBank/DDBJ whole genome shotgun (WGS) entry which is preliminary data.</text>
</comment>
<dbReference type="GO" id="GO:0043162">
    <property type="term" value="P:ubiquitin-dependent protein catabolic process via the multivesicular body sorting pathway"/>
    <property type="evidence" value="ECO:0007669"/>
    <property type="project" value="UniProtKB-ARBA"/>
</dbReference>
<evidence type="ECO:0000313" key="8">
    <source>
        <dbReference type="EMBL" id="RCH81464.1"/>
    </source>
</evidence>
<evidence type="ECO:0000256" key="1">
    <source>
        <dbReference type="ARBA" id="ARBA00004177"/>
    </source>
</evidence>
<keyword evidence="4 5" id="KW-0653">Protein transport</keyword>
<feature type="domain" description="SB" evidence="7">
    <location>
        <begin position="219"/>
        <end position="259"/>
    </location>
</feature>
<evidence type="ECO:0000256" key="3">
    <source>
        <dbReference type="ARBA" id="ARBA00022753"/>
    </source>
</evidence>
<organism evidence="8 9">
    <name type="scientific">Rhizopus stolonifer</name>
    <name type="common">Rhizopus nigricans</name>
    <dbReference type="NCBI Taxonomy" id="4846"/>
    <lineage>
        <taxon>Eukaryota</taxon>
        <taxon>Fungi</taxon>
        <taxon>Fungi incertae sedis</taxon>
        <taxon>Mucoromycota</taxon>
        <taxon>Mucoromycotina</taxon>
        <taxon>Mucoromycetes</taxon>
        <taxon>Mucorales</taxon>
        <taxon>Mucorineae</taxon>
        <taxon>Rhizopodaceae</taxon>
        <taxon>Rhizopus</taxon>
    </lineage>
</organism>
<dbReference type="PANTHER" id="PTHR23306">
    <property type="entry name" value="TUMOR SUSCEPTIBILITY GENE 101 PROTEIN-RELATED"/>
    <property type="match status" value="1"/>
</dbReference>
<keyword evidence="2 5" id="KW-0813">Transport</keyword>
<name>A0A367IUV7_RHIST</name>
<dbReference type="GO" id="GO:0000813">
    <property type="term" value="C:ESCRT I complex"/>
    <property type="evidence" value="ECO:0007669"/>
    <property type="project" value="TreeGrafter"/>
</dbReference>
<dbReference type="PANTHER" id="PTHR23306:SF3">
    <property type="entry name" value="TUMOR SUPPRESSOR PROTEIN 101"/>
    <property type="match status" value="1"/>
</dbReference>
<dbReference type="InterPro" id="IPR052070">
    <property type="entry name" value="ESCRT-I_UEV_domain"/>
</dbReference>
<keyword evidence="3" id="KW-0967">Endosome</keyword>
<dbReference type="GO" id="GO:0015031">
    <property type="term" value="P:protein transport"/>
    <property type="evidence" value="ECO:0007669"/>
    <property type="project" value="UniProtKB-UniRule"/>
</dbReference>
<evidence type="ECO:0000313" key="9">
    <source>
        <dbReference type="Proteomes" id="UP000253551"/>
    </source>
</evidence>
<dbReference type="InterPro" id="IPR017916">
    <property type="entry name" value="SB_dom"/>
</dbReference>
<evidence type="ECO:0000259" key="7">
    <source>
        <dbReference type="PROSITE" id="PS51312"/>
    </source>
</evidence>
<dbReference type="Gene3D" id="6.10.140.820">
    <property type="match status" value="1"/>
</dbReference>
<gene>
    <name evidence="8" type="ORF">CU098_007615</name>
</gene>
<dbReference type="AlphaFoldDB" id="A0A367IUV7"/>
<feature type="signal peptide" evidence="6">
    <location>
        <begin position="1"/>
        <end position="16"/>
    </location>
</feature>
<dbReference type="GO" id="GO:0043130">
    <property type="term" value="F:ubiquitin binding"/>
    <property type="evidence" value="ECO:0007669"/>
    <property type="project" value="TreeGrafter"/>
</dbReference>
<feature type="non-terminal residue" evidence="8">
    <location>
        <position position="1"/>
    </location>
</feature>
<evidence type="ECO:0000256" key="2">
    <source>
        <dbReference type="ARBA" id="ARBA00022448"/>
    </source>
</evidence>
<feature type="non-terminal residue" evidence="8">
    <location>
        <position position="259"/>
    </location>
</feature>
<dbReference type="STRING" id="4846.A0A367IUV7"/>
<evidence type="ECO:0000256" key="4">
    <source>
        <dbReference type="ARBA" id="ARBA00022927"/>
    </source>
</evidence>
<dbReference type="EMBL" id="PJQM01005507">
    <property type="protein sequence ID" value="RCH81464.1"/>
    <property type="molecule type" value="Genomic_DNA"/>
</dbReference>
<keyword evidence="6" id="KW-0732">Signal</keyword>
<dbReference type="SUPFAM" id="SSF140111">
    <property type="entry name" value="Endosomal sorting complex assembly domain"/>
    <property type="match status" value="1"/>
</dbReference>
<dbReference type="Proteomes" id="UP000253551">
    <property type="component" value="Unassembled WGS sequence"/>
</dbReference>
<evidence type="ECO:0000256" key="5">
    <source>
        <dbReference type="PROSITE-ProRule" id="PRU00644"/>
    </source>
</evidence>
<reference evidence="8 9" key="1">
    <citation type="journal article" date="2018" name="G3 (Bethesda)">
        <title>Phylogenetic and Phylogenomic Definition of Rhizopus Species.</title>
        <authorList>
            <person name="Gryganskyi A.P."/>
            <person name="Golan J."/>
            <person name="Dolatabadi S."/>
            <person name="Mondo S."/>
            <person name="Robb S."/>
            <person name="Idnurm A."/>
            <person name="Muszewska A."/>
            <person name="Steczkiewicz K."/>
            <person name="Masonjones S."/>
            <person name="Liao H.L."/>
            <person name="Gajdeczka M.T."/>
            <person name="Anike F."/>
            <person name="Vuek A."/>
            <person name="Anishchenko I.M."/>
            <person name="Voigt K."/>
            <person name="de Hoog G.S."/>
            <person name="Smith M.E."/>
            <person name="Heitman J."/>
            <person name="Vilgalys R."/>
            <person name="Stajich J.E."/>
        </authorList>
    </citation>
    <scope>NUCLEOTIDE SEQUENCE [LARGE SCALE GENOMIC DNA]</scope>
    <source>
        <strain evidence="8 9">LSU 92-RS-03</strain>
    </source>
</reference>
<sequence length="259" mass="28899">KHNLLELVAILQQVFAQEPPVYTKPSTAIPTPPTMGSPQFQESLLDNRNSPIPPRQTMPVSNHKAPSPWINESTALYNLNQGLTTMYLSPSNIAPAPAISPMSIPHVSSPSVLNKTVEGGYTTNSKSLHEVLYKKLTDKIQQYNVSLSGDMDKLLYQNRQLNEGDAMIEKEHRTLCDVKERLRFNQLVLETRSKEIQDITDKVNTMPDVQIDETICGTSVVGNQLFELVADDNAISDTVYFLAKALNSERIDLATFMKV</sequence>
<evidence type="ECO:0000256" key="6">
    <source>
        <dbReference type="SAM" id="SignalP"/>
    </source>
</evidence>
<proteinExistence type="predicted"/>
<dbReference type="Pfam" id="PF09454">
    <property type="entry name" value="Vps23_core"/>
    <property type="match status" value="1"/>
</dbReference>
<accession>A0A367IUV7</accession>
<feature type="chain" id="PRO_5016604573" description="SB domain-containing protein" evidence="6">
    <location>
        <begin position="17"/>
        <end position="259"/>
    </location>
</feature>
<dbReference type="InterPro" id="IPR037202">
    <property type="entry name" value="ESCRT_assembly_dom"/>
</dbReference>
<comment type="subcellular location">
    <subcellularLocation>
        <location evidence="1">Endosome</location>
    </subcellularLocation>
</comment>
<keyword evidence="9" id="KW-1185">Reference proteome</keyword>
<protein>
    <recommendedName>
        <fullName evidence="7">SB domain-containing protein</fullName>
    </recommendedName>
</protein>